<comment type="caution">
    <text evidence="3">The sequence shown here is derived from an EMBL/GenBank/DDBJ whole genome shotgun (WGS) entry which is preliminary data.</text>
</comment>
<dbReference type="EMBL" id="JQBX01000015">
    <property type="protein sequence ID" value="KRN93407.1"/>
    <property type="molecule type" value="Genomic_DNA"/>
</dbReference>
<dbReference type="STRING" id="331679.IV81_GL000514"/>
<feature type="compositionally biased region" description="Polar residues" evidence="1">
    <location>
        <begin position="279"/>
        <end position="295"/>
    </location>
</feature>
<feature type="compositionally biased region" description="Low complexity" evidence="1">
    <location>
        <begin position="296"/>
        <end position="314"/>
    </location>
</feature>
<protein>
    <recommendedName>
        <fullName evidence="2">Type VII secretion system protein EssD-like domain-containing protein</fullName>
    </recommendedName>
</protein>
<feature type="region of interest" description="Disordered" evidence="1">
    <location>
        <begin position="279"/>
        <end position="341"/>
    </location>
</feature>
<keyword evidence="4" id="KW-1185">Reference proteome</keyword>
<feature type="domain" description="Type VII secretion system protein EssD-like" evidence="2">
    <location>
        <begin position="95"/>
        <end position="243"/>
    </location>
</feature>
<evidence type="ECO:0000256" key="1">
    <source>
        <dbReference type="SAM" id="MobiDB-lite"/>
    </source>
</evidence>
<proteinExistence type="predicted"/>
<dbReference type="Proteomes" id="UP000051859">
    <property type="component" value="Unassembled WGS sequence"/>
</dbReference>
<dbReference type="PATRIC" id="fig|331679.3.peg.521"/>
<reference evidence="3 4" key="1">
    <citation type="journal article" date="2015" name="Genome Announc.">
        <title>Expanding the biotechnology potential of lactobacilli through comparative genomics of 213 strains and associated genera.</title>
        <authorList>
            <person name="Sun Z."/>
            <person name="Harris H.M."/>
            <person name="McCann A."/>
            <person name="Guo C."/>
            <person name="Argimon S."/>
            <person name="Zhang W."/>
            <person name="Yang X."/>
            <person name="Jeffery I.B."/>
            <person name="Cooney J.C."/>
            <person name="Kagawa T.F."/>
            <person name="Liu W."/>
            <person name="Song Y."/>
            <person name="Salvetti E."/>
            <person name="Wrobel A."/>
            <person name="Rasinkangas P."/>
            <person name="Parkhill J."/>
            <person name="Rea M.C."/>
            <person name="O'Sullivan O."/>
            <person name="Ritari J."/>
            <person name="Douillard F.P."/>
            <person name="Paul Ross R."/>
            <person name="Yang R."/>
            <person name="Briner A.E."/>
            <person name="Felis G.E."/>
            <person name="de Vos W.M."/>
            <person name="Barrangou R."/>
            <person name="Klaenhammer T.R."/>
            <person name="Caufield P.W."/>
            <person name="Cui Y."/>
            <person name="Zhang H."/>
            <person name="O'Toole P.W."/>
        </authorList>
    </citation>
    <scope>NUCLEOTIDE SEQUENCE [LARGE SCALE GENOMIC DNA]</scope>
    <source>
        <strain evidence="3 4">DSM 18001</strain>
    </source>
</reference>
<gene>
    <name evidence="3" type="ORF">IV81_GL000514</name>
</gene>
<evidence type="ECO:0000259" key="2">
    <source>
        <dbReference type="Pfam" id="PF13930"/>
    </source>
</evidence>
<sequence>MGAVEMKKISTLGLIALSAFTIATGGSAVFSHIHTVTPVNASTKVIKKDTVKERHKAILKKLVTYTTKESAGPTGDYYWDNGKAELVGFKHMKAGDYHFSSDKKGRSAKAKAVLTYTQYKESKGSRQGEPLDPPAWPDINDKVAIQYKLTGRIYHGYLYNRSHSIGDSLLGKDSYDSKYNFTTGTRPQNVGATQNGGMRHAEETVEKYWESHANTKSTVSYETTPLYKSNEKIPRGSVVDIKSSDGSLNKEIVVINSVEGTKIKYLTGSIISTLNSTKLDQSSESNTQKETGNNVASESSASAKESSETQSTAENSVAQSSSTEDSTATPTSDASGWTTAPAGKVFVSNSQKYYTRVKNPGNYELTTLSNAQAEGATQAIRGNQYAQP</sequence>
<dbReference type="Pfam" id="PF13930">
    <property type="entry name" value="Endonuclea_NS_2"/>
    <property type="match status" value="1"/>
</dbReference>
<accession>A0A0R2KV19</accession>
<dbReference type="AlphaFoldDB" id="A0A0R2KV19"/>
<evidence type="ECO:0000313" key="4">
    <source>
        <dbReference type="Proteomes" id="UP000051859"/>
    </source>
</evidence>
<dbReference type="InterPro" id="IPR044929">
    <property type="entry name" value="DNA/RNA_non-sp_Endonuclease_sf"/>
</dbReference>
<feature type="compositionally biased region" description="Polar residues" evidence="1">
    <location>
        <begin position="315"/>
        <end position="338"/>
    </location>
</feature>
<dbReference type="Gene3D" id="3.40.570.10">
    <property type="entry name" value="Extracellular Endonuclease, subunit A"/>
    <property type="match status" value="1"/>
</dbReference>
<evidence type="ECO:0000313" key="3">
    <source>
        <dbReference type="EMBL" id="KRN93407.1"/>
    </source>
</evidence>
<organism evidence="3 4">
    <name type="scientific">Pediococcus stilesii</name>
    <dbReference type="NCBI Taxonomy" id="331679"/>
    <lineage>
        <taxon>Bacteria</taxon>
        <taxon>Bacillati</taxon>
        <taxon>Bacillota</taxon>
        <taxon>Bacilli</taxon>
        <taxon>Lactobacillales</taxon>
        <taxon>Lactobacillaceae</taxon>
        <taxon>Pediococcus</taxon>
    </lineage>
</organism>
<dbReference type="InterPro" id="IPR044927">
    <property type="entry name" value="Endonuclea_NS_2"/>
</dbReference>
<name>A0A0R2KV19_9LACO</name>